<dbReference type="SUPFAM" id="SSF69754">
    <property type="entry name" value="Ribosome binding protein Y (YfiA homologue)"/>
    <property type="match status" value="1"/>
</dbReference>
<protein>
    <submittedName>
        <fullName evidence="1">Sigma 54 modulation protein / S30EA ribosomal protein</fullName>
    </submittedName>
</protein>
<dbReference type="EMBL" id="FOVJ01000001">
    <property type="protein sequence ID" value="SFN40586.1"/>
    <property type="molecule type" value="Genomic_DNA"/>
</dbReference>
<dbReference type="InterPro" id="IPR003489">
    <property type="entry name" value="RHF/RaiA"/>
</dbReference>
<name>A0A1I4YRF5_9PROT</name>
<reference evidence="2" key="1">
    <citation type="submission" date="2016-10" db="EMBL/GenBank/DDBJ databases">
        <authorList>
            <person name="Varghese N."/>
        </authorList>
    </citation>
    <scope>NUCLEOTIDE SEQUENCE [LARGE SCALE GENOMIC DNA]</scope>
    <source>
        <strain evidence="2">Nsp8</strain>
    </source>
</reference>
<dbReference type="AlphaFoldDB" id="A0A1I4YRF5"/>
<dbReference type="Gene3D" id="3.30.160.100">
    <property type="entry name" value="Ribosome hibernation promotion factor-like"/>
    <property type="match status" value="1"/>
</dbReference>
<dbReference type="InterPro" id="IPR036567">
    <property type="entry name" value="RHF-like"/>
</dbReference>
<evidence type="ECO:0000313" key="2">
    <source>
        <dbReference type="Proteomes" id="UP000183107"/>
    </source>
</evidence>
<dbReference type="RefSeq" id="WP_074794949.1">
    <property type="nucleotide sequence ID" value="NZ_FOVJ01000001.1"/>
</dbReference>
<keyword evidence="1" id="KW-0689">Ribosomal protein</keyword>
<keyword evidence="2" id="KW-1185">Reference proteome</keyword>
<accession>A0A1I4YRF5</accession>
<dbReference type="Proteomes" id="UP000183107">
    <property type="component" value="Unassembled WGS sequence"/>
</dbReference>
<dbReference type="OrthoDB" id="121633at2"/>
<sequence>MQVQINSGSSVEMDSELSRRVESTVTRILDRFEAQITRVEVHLSDVNNDKSGARDKRCLMEARPAGLDPMAVTNSAANVEDAIKGAAEKLKTALENQFGRARSRT</sequence>
<proteinExistence type="predicted"/>
<evidence type="ECO:0000313" key="1">
    <source>
        <dbReference type="EMBL" id="SFN40586.1"/>
    </source>
</evidence>
<keyword evidence="1" id="KW-0687">Ribonucleoprotein</keyword>
<gene>
    <name evidence="1" type="ORF">SAMN05216386_0848</name>
</gene>
<dbReference type="GO" id="GO:0005840">
    <property type="term" value="C:ribosome"/>
    <property type="evidence" value="ECO:0007669"/>
    <property type="project" value="UniProtKB-KW"/>
</dbReference>
<dbReference type="Pfam" id="PF02482">
    <property type="entry name" value="Ribosomal_S30AE"/>
    <property type="match status" value="1"/>
</dbReference>
<organism evidence="1 2">
    <name type="scientific">Nitrosospira briensis</name>
    <dbReference type="NCBI Taxonomy" id="35799"/>
    <lineage>
        <taxon>Bacteria</taxon>
        <taxon>Pseudomonadati</taxon>
        <taxon>Pseudomonadota</taxon>
        <taxon>Betaproteobacteria</taxon>
        <taxon>Nitrosomonadales</taxon>
        <taxon>Nitrosomonadaceae</taxon>
        <taxon>Nitrosospira</taxon>
    </lineage>
</organism>